<dbReference type="Proteomes" id="UP000051790">
    <property type="component" value="Unassembled WGS sequence"/>
</dbReference>
<dbReference type="AlphaFoldDB" id="A0A0R1RC23"/>
<name>A0A0R1RC23_9LACO</name>
<organism evidence="2 3">
    <name type="scientific">Lacticaseibacillus manihotivorans DSM 13343 = JCM 12514</name>
    <dbReference type="NCBI Taxonomy" id="1423769"/>
    <lineage>
        <taxon>Bacteria</taxon>
        <taxon>Bacillati</taxon>
        <taxon>Bacillota</taxon>
        <taxon>Bacilli</taxon>
        <taxon>Lactobacillales</taxon>
        <taxon>Lactobacillaceae</taxon>
        <taxon>Lacticaseibacillus</taxon>
    </lineage>
</organism>
<dbReference type="Gene3D" id="1.20.1440.50">
    <property type="entry name" value="Ta0600-like"/>
    <property type="match status" value="1"/>
</dbReference>
<dbReference type="InterPro" id="IPR015046">
    <property type="entry name" value="LciA_Immunity-like"/>
</dbReference>
<dbReference type="OrthoDB" id="1907362at2"/>
<accession>A0A0R1RC23</accession>
<dbReference type="GO" id="GO:0030153">
    <property type="term" value="P:bacteriocin immunity"/>
    <property type="evidence" value="ECO:0007669"/>
    <property type="project" value="UniProtKB-KW"/>
</dbReference>
<gene>
    <name evidence="2" type="ORF">FD01_GL002275</name>
</gene>
<dbReference type="Pfam" id="PF08951">
    <property type="entry name" value="EntA_Immun"/>
    <property type="match status" value="1"/>
</dbReference>
<dbReference type="EMBL" id="AZEU01000002">
    <property type="protein sequence ID" value="KRL54300.1"/>
    <property type="molecule type" value="Genomic_DNA"/>
</dbReference>
<evidence type="ECO:0000313" key="2">
    <source>
        <dbReference type="EMBL" id="KRL54300.1"/>
    </source>
</evidence>
<dbReference type="PATRIC" id="fig|1423769.4.peg.2459"/>
<evidence type="ECO:0000256" key="1">
    <source>
        <dbReference type="ARBA" id="ARBA00023025"/>
    </source>
</evidence>
<keyword evidence="1" id="KW-0079">Bacteriocin immunity</keyword>
<keyword evidence="3" id="KW-1185">Reference proteome</keyword>
<dbReference type="RefSeq" id="WP_054718602.1">
    <property type="nucleotide sequence ID" value="NZ_AZEU01000002.1"/>
</dbReference>
<comment type="caution">
    <text evidence="2">The sequence shown here is derived from an EMBL/GenBank/DDBJ whole genome shotgun (WGS) entry which is preliminary data.</text>
</comment>
<evidence type="ECO:0008006" key="4">
    <source>
        <dbReference type="Google" id="ProtNLM"/>
    </source>
</evidence>
<sequence length="108" mass="12406">MDISKKLSEQQQSVSDLIHELYNCLAQADDPKTKDIRESLMRAYQHIGQRDPVVVANKLANYLHFTGYNEKIKFTESELELITQISQIGQHAGLNGSYRAWYGDKSQF</sequence>
<evidence type="ECO:0000313" key="3">
    <source>
        <dbReference type="Proteomes" id="UP000051790"/>
    </source>
</evidence>
<dbReference type="InterPro" id="IPR023130">
    <property type="entry name" value="Ta0600-like_sf"/>
</dbReference>
<proteinExistence type="predicted"/>
<protein>
    <recommendedName>
        <fullName evidence="4">Bacteriocin immunity protein</fullName>
    </recommendedName>
</protein>
<reference evidence="2 3" key="1">
    <citation type="journal article" date="2015" name="Genome Announc.">
        <title>Expanding the biotechnology potential of lactobacilli through comparative genomics of 213 strains and associated genera.</title>
        <authorList>
            <person name="Sun Z."/>
            <person name="Harris H.M."/>
            <person name="McCann A."/>
            <person name="Guo C."/>
            <person name="Argimon S."/>
            <person name="Zhang W."/>
            <person name="Yang X."/>
            <person name="Jeffery I.B."/>
            <person name="Cooney J.C."/>
            <person name="Kagawa T.F."/>
            <person name="Liu W."/>
            <person name="Song Y."/>
            <person name="Salvetti E."/>
            <person name="Wrobel A."/>
            <person name="Rasinkangas P."/>
            <person name="Parkhill J."/>
            <person name="Rea M.C."/>
            <person name="O'Sullivan O."/>
            <person name="Ritari J."/>
            <person name="Douillard F.P."/>
            <person name="Paul Ross R."/>
            <person name="Yang R."/>
            <person name="Briner A.E."/>
            <person name="Felis G.E."/>
            <person name="de Vos W.M."/>
            <person name="Barrangou R."/>
            <person name="Klaenhammer T.R."/>
            <person name="Caufield P.W."/>
            <person name="Cui Y."/>
            <person name="Zhang H."/>
            <person name="O'Toole P.W."/>
        </authorList>
    </citation>
    <scope>NUCLEOTIDE SEQUENCE [LARGE SCALE GENOMIC DNA]</scope>
    <source>
        <strain evidence="2 3">DSM 13343</strain>
    </source>
</reference>
<dbReference type="SUPFAM" id="SSF109797">
    <property type="entry name" value="Bacteriocin immunity protein-like"/>
    <property type="match status" value="1"/>
</dbReference>